<protein>
    <submittedName>
        <fullName evidence="1">Uncharacterized protein</fullName>
    </submittedName>
</protein>
<dbReference type="Proteomes" id="UP001159364">
    <property type="component" value="Linkage Group LG07"/>
</dbReference>
<organism evidence="1 2">
    <name type="scientific">Erythroxylum novogranatense</name>
    <dbReference type="NCBI Taxonomy" id="1862640"/>
    <lineage>
        <taxon>Eukaryota</taxon>
        <taxon>Viridiplantae</taxon>
        <taxon>Streptophyta</taxon>
        <taxon>Embryophyta</taxon>
        <taxon>Tracheophyta</taxon>
        <taxon>Spermatophyta</taxon>
        <taxon>Magnoliopsida</taxon>
        <taxon>eudicotyledons</taxon>
        <taxon>Gunneridae</taxon>
        <taxon>Pentapetalae</taxon>
        <taxon>rosids</taxon>
        <taxon>fabids</taxon>
        <taxon>Malpighiales</taxon>
        <taxon>Erythroxylaceae</taxon>
        <taxon>Erythroxylum</taxon>
    </lineage>
</organism>
<reference evidence="1 2" key="1">
    <citation type="submission" date="2021-09" db="EMBL/GenBank/DDBJ databases">
        <title>Genomic insights and catalytic innovation underlie evolution of tropane alkaloids biosynthesis.</title>
        <authorList>
            <person name="Wang Y.-J."/>
            <person name="Tian T."/>
            <person name="Huang J.-P."/>
            <person name="Huang S.-X."/>
        </authorList>
    </citation>
    <scope>NUCLEOTIDE SEQUENCE [LARGE SCALE GENOMIC DNA]</scope>
    <source>
        <strain evidence="1">KIB-2018</strain>
        <tissue evidence="1">Leaf</tissue>
    </source>
</reference>
<sequence length="72" mass="8312">MGNESIYGSNVYSLVAGAASSRFTCKQGLFFVIDLLHLKHGNERYYCKLRTGTNIQDHWNRNQFQVKLKKES</sequence>
<comment type="caution">
    <text evidence="1">The sequence shown here is derived from an EMBL/GenBank/DDBJ whole genome shotgun (WGS) entry which is preliminary data.</text>
</comment>
<evidence type="ECO:0000313" key="1">
    <source>
        <dbReference type="EMBL" id="KAJ8759152.1"/>
    </source>
</evidence>
<proteinExistence type="predicted"/>
<keyword evidence="2" id="KW-1185">Reference proteome</keyword>
<accession>A0AAV8SXM5</accession>
<gene>
    <name evidence="1" type="ORF">K2173_004159</name>
</gene>
<dbReference type="EMBL" id="JAIWQS010000007">
    <property type="protein sequence ID" value="KAJ8759152.1"/>
    <property type="molecule type" value="Genomic_DNA"/>
</dbReference>
<dbReference type="AlphaFoldDB" id="A0AAV8SXM5"/>
<evidence type="ECO:0000313" key="2">
    <source>
        <dbReference type="Proteomes" id="UP001159364"/>
    </source>
</evidence>
<name>A0AAV8SXM5_9ROSI</name>